<feature type="compositionally biased region" description="Basic and acidic residues" evidence="1">
    <location>
        <begin position="112"/>
        <end position="123"/>
    </location>
</feature>
<reference evidence="2 3" key="1">
    <citation type="submission" date="2023-01" db="EMBL/GenBank/DDBJ databases">
        <title>Draft genome sequence of Nocardiopsis sp. RSe5-2 isolated from halophytes.</title>
        <authorList>
            <person name="Duangmal K."/>
            <person name="Chantavorakit T."/>
        </authorList>
    </citation>
    <scope>NUCLEOTIDE SEQUENCE [LARGE SCALE GENOMIC DNA]</scope>
    <source>
        <strain evidence="2 3">RSe5-2</strain>
    </source>
</reference>
<comment type="caution">
    <text evidence="2">The sequence shown here is derived from an EMBL/GenBank/DDBJ whole genome shotgun (WGS) entry which is preliminary data.</text>
</comment>
<sequence>MSLLLMVLALLGALVVLGGGGLVLDRLLREVEGRRGPPRAAAVETGASGPAGPGEGGYSVLEGAERDGARDSPSVPAPTLARVRELLALGRGVEAVRVMRDETGMDQSAARDAVEDVRRGRLG</sequence>
<feature type="region of interest" description="Disordered" evidence="1">
    <location>
        <begin position="102"/>
        <end position="123"/>
    </location>
</feature>
<name>A0ABT4U1B6_9ACTN</name>
<dbReference type="RefSeq" id="WP_270685049.1">
    <property type="nucleotide sequence ID" value="NZ_JAQFWQ010000019.1"/>
</dbReference>
<proteinExistence type="predicted"/>
<accession>A0ABT4U1B6</accession>
<evidence type="ECO:0000313" key="2">
    <source>
        <dbReference type="EMBL" id="MDA2810744.1"/>
    </source>
</evidence>
<dbReference type="Proteomes" id="UP001527866">
    <property type="component" value="Unassembled WGS sequence"/>
</dbReference>
<protein>
    <recommendedName>
        <fullName evidence="4">Ribosomal protein L7/L12 C-terminal domain-containing protein</fullName>
    </recommendedName>
</protein>
<keyword evidence="3" id="KW-1185">Reference proteome</keyword>
<organism evidence="2 3">
    <name type="scientific">Nocardiopsis endophytica</name>
    <dbReference type="NCBI Taxonomy" id="3018445"/>
    <lineage>
        <taxon>Bacteria</taxon>
        <taxon>Bacillati</taxon>
        <taxon>Actinomycetota</taxon>
        <taxon>Actinomycetes</taxon>
        <taxon>Streptosporangiales</taxon>
        <taxon>Nocardiopsidaceae</taxon>
        <taxon>Nocardiopsis</taxon>
    </lineage>
</organism>
<evidence type="ECO:0008006" key="4">
    <source>
        <dbReference type="Google" id="ProtNLM"/>
    </source>
</evidence>
<feature type="region of interest" description="Disordered" evidence="1">
    <location>
        <begin position="34"/>
        <end position="77"/>
    </location>
</feature>
<evidence type="ECO:0000313" key="3">
    <source>
        <dbReference type="Proteomes" id="UP001527866"/>
    </source>
</evidence>
<dbReference type="EMBL" id="JAQFWQ010000019">
    <property type="protein sequence ID" value="MDA2810744.1"/>
    <property type="molecule type" value="Genomic_DNA"/>
</dbReference>
<evidence type="ECO:0000256" key="1">
    <source>
        <dbReference type="SAM" id="MobiDB-lite"/>
    </source>
</evidence>
<gene>
    <name evidence="2" type="ORF">O4J56_08870</name>
</gene>